<reference evidence="2 3" key="1">
    <citation type="submission" date="2017-09" db="EMBL/GenBank/DDBJ databases">
        <title>Large-scale bioinformatics analysis of Bacillus genomes uncovers conserved roles of natural products in bacterial physiology.</title>
        <authorList>
            <consortium name="Agbiome Team Llc"/>
            <person name="Bleich R.M."/>
            <person name="Grubbs K.J."/>
            <person name="Santa Maria K.C."/>
            <person name="Allen S.E."/>
            <person name="Farag S."/>
            <person name="Shank E.A."/>
            <person name="Bowers A."/>
        </authorList>
    </citation>
    <scope>NUCLEOTIDE SEQUENCE [LARGE SCALE GENOMIC DNA]</scope>
    <source>
        <strain evidence="2 3">AFS092789</strain>
    </source>
</reference>
<accession>A0A9X6SSV2</accession>
<dbReference type="RefSeq" id="WP_098007039.1">
    <property type="nucleotide sequence ID" value="NZ_NVMX01000197.1"/>
</dbReference>
<evidence type="ECO:0000313" key="2">
    <source>
        <dbReference type="EMBL" id="PDZ94404.1"/>
    </source>
</evidence>
<dbReference type="AlphaFoldDB" id="A0A9X6SSV2"/>
<name>A0A9X6SSV2_BACCE</name>
<evidence type="ECO:0000256" key="1">
    <source>
        <dbReference type="SAM" id="SignalP"/>
    </source>
</evidence>
<proteinExistence type="predicted"/>
<keyword evidence="1" id="KW-0732">Signal</keyword>
<feature type="signal peptide" evidence="1">
    <location>
        <begin position="1"/>
        <end position="18"/>
    </location>
</feature>
<dbReference type="EMBL" id="NVMX01000197">
    <property type="protein sequence ID" value="PDZ94404.1"/>
    <property type="molecule type" value="Genomic_DNA"/>
</dbReference>
<comment type="caution">
    <text evidence="2">The sequence shown here is derived from an EMBL/GenBank/DDBJ whole genome shotgun (WGS) entry which is preliminary data.</text>
</comment>
<feature type="chain" id="PRO_5040910239" description="Lipoprotein" evidence="1">
    <location>
        <begin position="19"/>
        <end position="135"/>
    </location>
</feature>
<dbReference type="Proteomes" id="UP000219922">
    <property type="component" value="Unassembled WGS sequence"/>
</dbReference>
<organism evidence="2 3">
    <name type="scientific">Bacillus cereus</name>
    <dbReference type="NCBI Taxonomy" id="1396"/>
    <lineage>
        <taxon>Bacteria</taxon>
        <taxon>Bacillati</taxon>
        <taxon>Bacillota</taxon>
        <taxon>Bacilli</taxon>
        <taxon>Bacillales</taxon>
        <taxon>Bacillaceae</taxon>
        <taxon>Bacillus</taxon>
        <taxon>Bacillus cereus group</taxon>
    </lineage>
</organism>
<evidence type="ECO:0000313" key="3">
    <source>
        <dbReference type="Proteomes" id="UP000219922"/>
    </source>
</evidence>
<gene>
    <name evidence="2" type="ORF">CON36_34050</name>
</gene>
<dbReference type="PROSITE" id="PS51257">
    <property type="entry name" value="PROKAR_LIPOPROTEIN"/>
    <property type="match status" value="1"/>
</dbReference>
<protein>
    <recommendedName>
        <fullName evidence="4">Lipoprotein</fullName>
    </recommendedName>
</protein>
<sequence>MKKIFFLSFILMTMLLGACSFSVKNTWVLEKDRIAEASDVESYAKRLQNDKVDFRGYKVLTISEGKKMIVVSTGSNDKTLEFIKADVSDNSTTISIKEKNKKSDEKNSFILIGINEIKGKLKVVNQSGDEFIGGE</sequence>
<evidence type="ECO:0008006" key="4">
    <source>
        <dbReference type="Google" id="ProtNLM"/>
    </source>
</evidence>